<evidence type="ECO:0000256" key="1">
    <source>
        <dbReference type="ARBA" id="ARBA00005046"/>
    </source>
</evidence>
<dbReference type="Pfam" id="PF02391">
    <property type="entry name" value="MoaE"/>
    <property type="match status" value="1"/>
</dbReference>
<dbReference type="AlphaFoldDB" id="B8KRP1"/>
<evidence type="ECO:0000256" key="4">
    <source>
        <dbReference type="ARBA" id="ARBA00013858"/>
    </source>
</evidence>
<dbReference type="RefSeq" id="WP_009021628.1">
    <property type="nucleotide sequence ID" value="NZ_DS999411.1"/>
</dbReference>
<evidence type="ECO:0000256" key="10">
    <source>
        <dbReference type="ARBA" id="ARBA00032474"/>
    </source>
</evidence>
<evidence type="ECO:0000256" key="12">
    <source>
        <dbReference type="SAM" id="MobiDB-lite"/>
    </source>
</evidence>
<evidence type="ECO:0000256" key="6">
    <source>
        <dbReference type="ARBA" id="ARBA00026066"/>
    </source>
</evidence>
<evidence type="ECO:0000256" key="11">
    <source>
        <dbReference type="ARBA" id="ARBA00049878"/>
    </source>
</evidence>
<dbReference type="GO" id="GO:0006777">
    <property type="term" value="P:Mo-molybdopterin cofactor biosynthetic process"/>
    <property type="evidence" value="ECO:0007669"/>
    <property type="project" value="UniProtKB-KW"/>
</dbReference>
<dbReference type="OrthoDB" id="9803224at2"/>
<evidence type="ECO:0000256" key="2">
    <source>
        <dbReference type="ARBA" id="ARBA00005426"/>
    </source>
</evidence>
<comment type="pathway">
    <text evidence="1">Cofactor biosynthesis; molybdopterin biosynthesis.</text>
</comment>
<keyword evidence="14" id="KW-1185">Reference proteome</keyword>
<evidence type="ECO:0000256" key="8">
    <source>
        <dbReference type="ARBA" id="ARBA00030407"/>
    </source>
</evidence>
<dbReference type="EC" id="2.8.1.12" evidence="3"/>
<dbReference type="Proteomes" id="UP000004699">
    <property type="component" value="Unassembled WGS sequence"/>
</dbReference>
<feature type="region of interest" description="Disordered" evidence="12">
    <location>
        <begin position="130"/>
        <end position="150"/>
    </location>
</feature>
<evidence type="ECO:0000313" key="13">
    <source>
        <dbReference type="EMBL" id="EED36887.1"/>
    </source>
</evidence>
<dbReference type="HOGENOM" id="CLU_089568_2_1_6"/>
<gene>
    <name evidence="13" type="primary">moaE</name>
    <name evidence="13" type="ORF">NOR51B_2840</name>
</gene>
<accession>B8KRP1</accession>
<name>B8KRP1_9GAMM</name>
<dbReference type="EMBL" id="DS999411">
    <property type="protein sequence ID" value="EED36887.1"/>
    <property type="molecule type" value="Genomic_DNA"/>
</dbReference>
<dbReference type="UniPathway" id="UPA00344"/>
<comment type="similarity">
    <text evidence="2">Belongs to the MoaE family.</text>
</comment>
<evidence type="ECO:0000256" key="7">
    <source>
        <dbReference type="ARBA" id="ARBA00029745"/>
    </source>
</evidence>
<proteinExistence type="inferred from homology"/>
<dbReference type="eggNOG" id="COG0314">
    <property type="taxonomic scope" value="Bacteria"/>
</dbReference>
<reference evidence="14" key="1">
    <citation type="journal article" date="2013" name="BMC Microbiol.">
        <title>Taxonomy and evolution of bacteriochlorophyll a-containing members of the OM60/NOR5 clade of marine gammaproteobacteria: description of Luminiphilus syltensis gen. nov., sp. nov., reclassification of Haliea rubra as Pseudohaliea rubra gen. nov., comb. nov., and emendation of Chromatocurvus halotolerans.</title>
        <authorList>
            <person name="Spring S."/>
            <person name="Riedel T."/>
            <person name="Sproer C."/>
            <person name="Yan S."/>
            <person name="Harder J."/>
            <person name="Fuchs B.M."/>
        </authorList>
    </citation>
    <scope>NUCLEOTIDE SEQUENCE [LARGE SCALE GENOMIC DNA]</scope>
    <source>
        <strain evidence="14">NOR51-B</strain>
    </source>
</reference>
<dbReference type="CDD" id="cd00756">
    <property type="entry name" value="MoaE"/>
    <property type="match status" value="1"/>
</dbReference>
<dbReference type="InterPro" id="IPR036563">
    <property type="entry name" value="MoaE_sf"/>
</dbReference>
<evidence type="ECO:0000256" key="3">
    <source>
        <dbReference type="ARBA" id="ARBA00011950"/>
    </source>
</evidence>
<dbReference type="SUPFAM" id="SSF54690">
    <property type="entry name" value="Molybdopterin synthase subunit MoaE"/>
    <property type="match status" value="1"/>
</dbReference>
<evidence type="ECO:0000256" key="5">
    <source>
        <dbReference type="ARBA" id="ARBA00023150"/>
    </source>
</evidence>
<organism evidence="13 14">
    <name type="scientific">Luminiphilus syltensis NOR5-1B</name>
    <dbReference type="NCBI Taxonomy" id="565045"/>
    <lineage>
        <taxon>Bacteria</taxon>
        <taxon>Pseudomonadati</taxon>
        <taxon>Pseudomonadota</taxon>
        <taxon>Gammaproteobacteria</taxon>
        <taxon>Cellvibrionales</taxon>
        <taxon>Halieaceae</taxon>
        <taxon>Luminiphilus</taxon>
    </lineage>
</organism>
<dbReference type="STRING" id="565045.NOR51B_2840"/>
<protein>
    <recommendedName>
        <fullName evidence="4">Molybdopterin synthase catalytic subunit</fullName>
        <ecNumber evidence="3">2.8.1.12</ecNumber>
    </recommendedName>
    <alternativeName>
        <fullName evidence="9">MPT synthase subunit 2</fullName>
    </alternativeName>
    <alternativeName>
        <fullName evidence="7">Molybdenum cofactor biosynthesis protein E</fullName>
    </alternativeName>
    <alternativeName>
        <fullName evidence="8">Molybdopterin-converting factor large subunit</fullName>
    </alternativeName>
    <alternativeName>
        <fullName evidence="10">Molybdopterin-converting factor subunit 2</fullName>
    </alternativeName>
</protein>
<dbReference type="PANTHER" id="PTHR23404">
    <property type="entry name" value="MOLYBDOPTERIN SYNTHASE RELATED"/>
    <property type="match status" value="1"/>
</dbReference>
<dbReference type="InterPro" id="IPR003448">
    <property type="entry name" value="Mopterin_biosynth_MoaE"/>
</dbReference>
<sequence>MGVFVQRERFDVAAAYRDLLSAHPGAAVVTFTGYVRDFGQGGAVNALELEHYPGMAERVLYELGQSASSRFGLRGWQLIHRYGKLGTGEPIVWVGTVADHRTAAFDSCNFIMDVLKTDAPFWKREHSGGQSHWVEANGDDAKRRRQWRGR</sequence>
<comment type="catalytic activity">
    <reaction evidence="11">
        <text>2 [molybdopterin-synthase sulfur-carrier protein]-C-terminal-Gly-aminoethanethioate + cyclic pyranopterin phosphate + H2O = molybdopterin + 2 [molybdopterin-synthase sulfur-carrier protein]-C-terminal Gly-Gly + 2 H(+)</text>
        <dbReference type="Rhea" id="RHEA:26333"/>
        <dbReference type="Rhea" id="RHEA-COMP:12202"/>
        <dbReference type="Rhea" id="RHEA-COMP:19907"/>
        <dbReference type="ChEBI" id="CHEBI:15377"/>
        <dbReference type="ChEBI" id="CHEBI:15378"/>
        <dbReference type="ChEBI" id="CHEBI:58698"/>
        <dbReference type="ChEBI" id="CHEBI:59648"/>
        <dbReference type="ChEBI" id="CHEBI:90778"/>
        <dbReference type="ChEBI" id="CHEBI:232372"/>
        <dbReference type="EC" id="2.8.1.12"/>
    </reaction>
</comment>
<dbReference type="Gene3D" id="3.90.1170.40">
    <property type="entry name" value="Molybdopterin biosynthesis MoaE subunit"/>
    <property type="match status" value="1"/>
</dbReference>
<dbReference type="GO" id="GO:0030366">
    <property type="term" value="F:molybdopterin synthase activity"/>
    <property type="evidence" value="ECO:0007669"/>
    <property type="project" value="UniProtKB-EC"/>
</dbReference>
<evidence type="ECO:0000256" key="9">
    <source>
        <dbReference type="ARBA" id="ARBA00030781"/>
    </source>
</evidence>
<evidence type="ECO:0000313" key="14">
    <source>
        <dbReference type="Proteomes" id="UP000004699"/>
    </source>
</evidence>
<comment type="subunit">
    <text evidence="6">Heterotetramer of 2 MoaD subunits and 2 MoaE subunits. Also stable as homodimer. The enzyme changes between these two forms during catalysis.</text>
</comment>
<keyword evidence="5" id="KW-0501">Molybdenum cofactor biosynthesis</keyword>